<dbReference type="EMBL" id="JABFDY010000020">
    <property type="protein sequence ID" value="KAF7692332.1"/>
    <property type="molecule type" value="Genomic_DNA"/>
</dbReference>
<feature type="domain" description="LRAT" evidence="1">
    <location>
        <begin position="42"/>
        <end position="163"/>
    </location>
</feature>
<protein>
    <recommendedName>
        <fullName evidence="1">LRAT domain-containing protein</fullName>
    </recommendedName>
</protein>
<gene>
    <name evidence="2" type="ORF">HF521_009942</name>
</gene>
<comment type="caution">
    <text evidence="2">The sequence shown here is derived from an EMBL/GenBank/DDBJ whole genome shotgun (WGS) entry which is preliminary data.</text>
</comment>
<dbReference type="InterPro" id="IPR007053">
    <property type="entry name" value="LRAT_dom"/>
</dbReference>
<keyword evidence="3" id="KW-1185">Reference proteome</keyword>
<dbReference type="Gene3D" id="3.90.1720.10">
    <property type="entry name" value="endopeptidase domain like (from Nostoc punctiforme)"/>
    <property type="match status" value="1"/>
</dbReference>
<evidence type="ECO:0000313" key="3">
    <source>
        <dbReference type="Proteomes" id="UP000606274"/>
    </source>
</evidence>
<reference evidence="2" key="1">
    <citation type="submission" date="2020-08" db="EMBL/GenBank/DDBJ databases">
        <title>Chromosome-level assembly of Southern catfish (Silurus meridionalis) provides insights into visual adaptation to the nocturnal and benthic lifestyles.</title>
        <authorList>
            <person name="Zhang Y."/>
            <person name="Wang D."/>
            <person name="Peng Z."/>
        </authorList>
    </citation>
    <scope>NUCLEOTIDE SEQUENCE</scope>
    <source>
        <strain evidence="2">SWU-2019-XX</strain>
        <tissue evidence="2">Muscle</tissue>
    </source>
</reference>
<proteinExistence type="predicted"/>
<evidence type="ECO:0000259" key="1">
    <source>
        <dbReference type="Pfam" id="PF04970"/>
    </source>
</evidence>
<evidence type="ECO:0000313" key="2">
    <source>
        <dbReference type="EMBL" id="KAF7692332.1"/>
    </source>
</evidence>
<dbReference type="Pfam" id="PF04970">
    <property type="entry name" value="LRAT"/>
    <property type="match status" value="1"/>
</dbReference>
<dbReference type="Proteomes" id="UP000606274">
    <property type="component" value="Unassembled WGS sequence"/>
</dbReference>
<accession>A0A8T0AII7</accession>
<dbReference type="AlphaFoldDB" id="A0A8T0AII7"/>
<organism evidence="2 3">
    <name type="scientific">Silurus meridionalis</name>
    <name type="common">Southern catfish</name>
    <name type="synonym">Silurus soldatovi meridionalis</name>
    <dbReference type="NCBI Taxonomy" id="175797"/>
    <lineage>
        <taxon>Eukaryota</taxon>
        <taxon>Metazoa</taxon>
        <taxon>Chordata</taxon>
        <taxon>Craniata</taxon>
        <taxon>Vertebrata</taxon>
        <taxon>Euteleostomi</taxon>
        <taxon>Actinopterygii</taxon>
        <taxon>Neopterygii</taxon>
        <taxon>Teleostei</taxon>
        <taxon>Ostariophysi</taxon>
        <taxon>Siluriformes</taxon>
        <taxon>Siluridae</taxon>
        <taxon>Silurus</taxon>
    </lineage>
</organism>
<sequence length="181" mass="20223">MEILDVHLEPTVSDCMKIANWSKPKGFKVVKKFSDEYNGNAKVGDLFLVQSGRFGYRYYHAGVCCSEKGPEIIQFMANSSGSFSNFSSGASVSSSSSIPCPGLVNKVYINGFSSGSKYAIYRLKMGISDSFQDRVDEAMSKMNKYKLLSYNCIHFALELIYGKELEKKENDAENLIEQFFG</sequence>
<name>A0A8T0AII7_SILME</name>